<dbReference type="Pfam" id="PF03167">
    <property type="entry name" value="UDG"/>
    <property type="match status" value="1"/>
</dbReference>
<feature type="active site" description="Proton acceptor" evidence="9 10">
    <location>
        <position position="99"/>
    </location>
</feature>
<dbReference type="HAMAP" id="MF_00148">
    <property type="entry name" value="UDG"/>
    <property type="match status" value="1"/>
</dbReference>
<dbReference type="InterPro" id="IPR002043">
    <property type="entry name" value="UDG_fam1"/>
</dbReference>
<evidence type="ECO:0000256" key="7">
    <source>
        <dbReference type="ARBA" id="ARBA00022801"/>
    </source>
</evidence>
<dbReference type="Proteomes" id="UP000235916">
    <property type="component" value="Unassembled WGS sequence"/>
</dbReference>
<dbReference type="InterPro" id="IPR018085">
    <property type="entry name" value="Ura-DNA_Glyclase_AS"/>
</dbReference>
<dbReference type="SUPFAM" id="SSF52141">
    <property type="entry name" value="Uracil-DNA glycosylase-like"/>
    <property type="match status" value="1"/>
</dbReference>
<keyword evidence="9" id="KW-0963">Cytoplasm</keyword>
<dbReference type="EC" id="3.2.2.27" evidence="4 9"/>
<dbReference type="NCBIfam" id="NF003589">
    <property type="entry name" value="PRK05254.1-2"/>
    <property type="match status" value="1"/>
</dbReference>
<evidence type="ECO:0000256" key="6">
    <source>
        <dbReference type="ARBA" id="ARBA00022763"/>
    </source>
</evidence>
<dbReference type="PANTHER" id="PTHR11264:SF0">
    <property type="entry name" value="URACIL-DNA GLYCOSYLASE"/>
    <property type="match status" value="1"/>
</dbReference>
<dbReference type="NCBIfam" id="NF003592">
    <property type="entry name" value="PRK05254.1-5"/>
    <property type="match status" value="1"/>
</dbReference>
<dbReference type="InterPro" id="IPR036895">
    <property type="entry name" value="Uracil-DNA_glycosylase-like_sf"/>
</dbReference>
<dbReference type="GO" id="GO:0005737">
    <property type="term" value="C:cytoplasm"/>
    <property type="evidence" value="ECO:0007669"/>
    <property type="project" value="UniProtKB-SubCell"/>
</dbReference>
<comment type="subcellular location">
    <subcellularLocation>
        <location evidence="9">Cytoplasm</location>
    </subcellularLocation>
</comment>
<evidence type="ECO:0000313" key="13">
    <source>
        <dbReference type="EMBL" id="PND39478.1"/>
    </source>
</evidence>
<dbReference type="CDD" id="cd10027">
    <property type="entry name" value="UDG-F1-like"/>
    <property type="match status" value="1"/>
</dbReference>
<evidence type="ECO:0000256" key="1">
    <source>
        <dbReference type="ARBA" id="ARBA00001400"/>
    </source>
</evidence>
<evidence type="ECO:0000256" key="2">
    <source>
        <dbReference type="ARBA" id="ARBA00002631"/>
    </source>
</evidence>
<evidence type="ECO:0000256" key="8">
    <source>
        <dbReference type="ARBA" id="ARBA00023204"/>
    </source>
</evidence>
<dbReference type="SMART" id="SM00987">
    <property type="entry name" value="UreE_C"/>
    <property type="match status" value="1"/>
</dbReference>
<dbReference type="PANTHER" id="PTHR11264">
    <property type="entry name" value="URACIL-DNA GLYCOSYLASE"/>
    <property type="match status" value="1"/>
</dbReference>
<dbReference type="PROSITE" id="PS00130">
    <property type="entry name" value="U_DNA_GLYCOSYLASE"/>
    <property type="match status" value="1"/>
</dbReference>
<comment type="caution">
    <text evidence="13">The sequence shown here is derived from an EMBL/GenBank/DDBJ whole genome shotgun (WGS) entry which is preliminary data.</text>
</comment>
<dbReference type="EMBL" id="POSP01000003">
    <property type="protein sequence ID" value="PND39478.1"/>
    <property type="molecule type" value="Genomic_DNA"/>
</dbReference>
<feature type="domain" description="Uracil-DNA glycosylase-like" evidence="12">
    <location>
        <begin position="84"/>
        <end position="253"/>
    </location>
</feature>
<evidence type="ECO:0000256" key="5">
    <source>
        <dbReference type="ARBA" id="ARBA00018429"/>
    </source>
</evidence>
<reference evidence="13 14" key="1">
    <citation type="submission" date="2018-01" db="EMBL/GenBank/DDBJ databases">
        <title>Draft genome sequence of Paucibacter aquatile CR182 isolated from freshwater of the Nakdong River.</title>
        <authorList>
            <person name="Choi A."/>
            <person name="Chung E.J."/>
        </authorList>
    </citation>
    <scope>NUCLEOTIDE SEQUENCE [LARGE SCALE GENOMIC DNA]</scope>
    <source>
        <strain evidence="13 14">CR182</strain>
    </source>
</reference>
<accession>A0A2N8L192</accession>
<dbReference type="GO" id="GO:0004844">
    <property type="term" value="F:uracil DNA N-glycosylase activity"/>
    <property type="evidence" value="ECO:0007669"/>
    <property type="project" value="UniProtKB-UniRule"/>
</dbReference>
<proteinExistence type="inferred from homology"/>
<dbReference type="NCBIfam" id="TIGR00628">
    <property type="entry name" value="ung"/>
    <property type="match status" value="1"/>
</dbReference>
<organism evidence="13 14">
    <name type="scientific">Kinneretia aquatilis</name>
    <dbReference type="NCBI Taxonomy" id="2070761"/>
    <lineage>
        <taxon>Bacteria</taxon>
        <taxon>Pseudomonadati</taxon>
        <taxon>Pseudomonadota</taxon>
        <taxon>Betaproteobacteria</taxon>
        <taxon>Burkholderiales</taxon>
        <taxon>Sphaerotilaceae</taxon>
        <taxon>Roseateles</taxon>
    </lineage>
</organism>
<evidence type="ECO:0000256" key="9">
    <source>
        <dbReference type="HAMAP-Rule" id="MF_00148"/>
    </source>
</evidence>
<name>A0A2N8L192_9BURK</name>
<comment type="catalytic activity">
    <reaction evidence="1 9 11">
        <text>Hydrolyzes single-stranded DNA or mismatched double-stranded DNA and polynucleotides, releasing free uracil.</text>
        <dbReference type="EC" id="3.2.2.27"/>
    </reaction>
</comment>
<evidence type="ECO:0000256" key="4">
    <source>
        <dbReference type="ARBA" id="ARBA00012030"/>
    </source>
</evidence>
<evidence type="ECO:0000259" key="12">
    <source>
        <dbReference type="SMART" id="SM00986"/>
    </source>
</evidence>
<dbReference type="Gene3D" id="3.40.470.10">
    <property type="entry name" value="Uracil-DNA glycosylase-like domain"/>
    <property type="match status" value="1"/>
</dbReference>
<dbReference type="NCBIfam" id="NF003591">
    <property type="entry name" value="PRK05254.1-4"/>
    <property type="match status" value="1"/>
</dbReference>
<evidence type="ECO:0000313" key="14">
    <source>
        <dbReference type="Proteomes" id="UP000235916"/>
    </source>
</evidence>
<dbReference type="NCBIfam" id="NF003588">
    <property type="entry name" value="PRK05254.1-1"/>
    <property type="match status" value="1"/>
</dbReference>
<keyword evidence="6 9" id="KW-0227">DNA damage</keyword>
<evidence type="ECO:0000256" key="10">
    <source>
        <dbReference type="PROSITE-ProRule" id="PRU10072"/>
    </source>
</evidence>
<dbReference type="SMART" id="SM00986">
    <property type="entry name" value="UDG"/>
    <property type="match status" value="1"/>
</dbReference>
<protein>
    <recommendedName>
        <fullName evidence="5 9">Uracil-DNA glycosylase</fullName>
        <shortName evidence="9">UDG</shortName>
        <ecNumber evidence="4 9">3.2.2.27</ecNumber>
    </recommendedName>
</protein>
<dbReference type="InterPro" id="IPR005122">
    <property type="entry name" value="Uracil-DNA_glycosylase-like"/>
</dbReference>
<comment type="function">
    <text evidence="2 9 11">Excises uracil residues from the DNA which can arise as a result of misincorporation of dUMP residues by DNA polymerase or due to deamination of cytosine.</text>
</comment>
<gene>
    <name evidence="9" type="primary">ung</name>
    <name evidence="13" type="ORF">C1O66_19340</name>
</gene>
<keyword evidence="8 9" id="KW-0234">DNA repair</keyword>
<keyword evidence="14" id="KW-1185">Reference proteome</keyword>
<sequence>MPSWLARPSCVRPIRVRRWPPCSPEALPGEPVSLDLLAPVDPGWQPVLDAWVASAEGQRLLVFLQRRREAGARIYPPEPLRALRLTPLAETRVLILGQDPYHGPGQAEGLAFSVPEGVTPPPSLRNVFKELQRDLGQQPPMSPHLGAWARRGVLLLNSCFTVEDGAPASHAKQGWEALSDALIAAAARDPAPKVFMLWGAYAQAKAPLIAAAQGPGAASHCVLQANHPSPLSALRPPVPFIGCGHFSAAAAFLAQHGRALDWSLD</sequence>
<dbReference type="GO" id="GO:0097510">
    <property type="term" value="P:base-excision repair, AP site formation via deaminated base removal"/>
    <property type="evidence" value="ECO:0007669"/>
    <property type="project" value="TreeGrafter"/>
</dbReference>
<evidence type="ECO:0000256" key="3">
    <source>
        <dbReference type="ARBA" id="ARBA00008184"/>
    </source>
</evidence>
<dbReference type="AlphaFoldDB" id="A0A2N8L192"/>
<dbReference type="OrthoDB" id="9804372at2"/>
<keyword evidence="7 9" id="KW-0378">Hydrolase</keyword>
<evidence type="ECO:0000256" key="11">
    <source>
        <dbReference type="RuleBase" id="RU003780"/>
    </source>
</evidence>
<comment type="similarity">
    <text evidence="3 9 11">Belongs to the uracil-DNA glycosylase (UDG) superfamily. UNG family.</text>
</comment>